<dbReference type="InterPro" id="IPR050553">
    <property type="entry name" value="Thioredoxin_ResA/DsbE_sf"/>
</dbReference>
<evidence type="ECO:0000259" key="1">
    <source>
        <dbReference type="PROSITE" id="PS51352"/>
    </source>
</evidence>
<evidence type="ECO:0000313" key="2">
    <source>
        <dbReference type="EMBL" id="VAX10647.1"/>
    </source>
</evidence>
<dbReference type="PANTHER" id="PTHR42852:SF13">
    <property type="entry name" value="PROTEIN DIPZ"/>
    <property type="match status" value="1"/>
</dbReference>
<sequence length="185" mass="20983">MIVFVRLTAQNSTINSCLILERNIVQLVKTKVLLGFLSLLLLVLAPVQAEPVEFTAIDLNGQEWRLSDHQGKWVLVNVWATWCMPCLKELPELEAFYNKHKDKDAVVLGISMESIELAELRRFVKDKSVTYPIVNMKFMSETPFGSVFGMPTSFLVDPKGEVVARETGVVTAKMIEDFMEEIMNE</sequence>
<reference evidence="2" key="1">
    <citation type="submission" date="2018-06" db="EMBL/GenBank/DDBJ databases">
        <authorList>
            <person name="Zhirakovskaya E."/>
        </authorList>
    </citation>
    <scope>NUCLEOTIDE SEQUENCE</scope>
</reference>
<dbReference type="CDD" id="cd02966">
    <property type="entry name" value="TlpA_like_family"/>
    <property type="match status" value="1"/>
</dbReference>
<organism evidence="2">
    <name type="scientific">hydrothermal vent metagenome</name>
    <dbReference type="NCBI Taxonomy" id="652676"/>
    <lineage>
        <taxon>unclassified sequences</taxon>
        <taxon>metagenomes</taxon>
        <taxon>ecological metagenomes</taxon>
    </lineage>
</organism>
<dbReference type="AlphaFoldDB" id="A0A3B1C163"/>
<protein>
    <recommendedName>
        <fullName evidence="1">Thioredoxin domain-containing protein</fullName>
    </recommendedName>
</protein>
<dbReference type="PANTHER" id="PTHR42852">
    <property type="entry name" value="THIOL:DISULFIDE INTERCHANGE PROTEIN DSBE"/>
    <property type="match status" value="1"/>
</dbReference>
<dbReference type="SUPFAM" id="SSF52833">
    <property type="entry name" value="Thioredoxin-like"/>
    <property type="match status" value="1"/>
</dbReference>
<dbReference type="PROSITE" id="PS51352">
    <property type="entry name" value="THIOREDOXIN_2"/>
    <property type="match status" value="1"/>
</dbReference>
<dbReference type="InterPro" id="IPR000866">
    <property type="entry name" value="AhpC/TSA"/>
</dbReference>
<dbReference type="Pfam" id="PF00578">
    <property type="entry name" value="AhpC-TSA"/>
    <property type="match status" value="1"/>
</dbReference>
<accession>A0A3B1C163</accession>
<feature type="domain" description="Thioredoxin" evidence="1">
    <location>
        <begin position="45"/>
        <end position="184"/>
    </location>
</feature>
<gene>
    <name evidence="2" type="ORF">MNBD_GAMMA26-2394</name>
</gene>
<dbReference type="GO" id="GO:0016209">
    <property type="term" value="F:antioxidant activity"/>
    <property type="evidence" value="ECO:0007669"/>
    <property type="project" value="InterPro"/>
</dbReference>
<dbReference type="EMBL" id="UOFX01000076">
    <property type="protein sequence ID" value="VAX10647.1"/>
    <property type="molecule type" value="Genomic_DNA"/>
</dbReference>
<dbReference type="InterPro" id="IPR013766">
    <property type="entry name" value="Thioredoxin_domain"/>
</dbReference>
<dbReference type="InterPro" id="IPR036249">
    <property type="entry name" value="Thioredoxin-like_sf"/>
</dbReference>
<dbReference type="GO" id="GO:0016491">
    <property type="term" value="F:oxidoreductase activity"/>
    <property type="evidence" value="ECO:0007669"/>
    <property type="project" value="InterPro"/>
</dbReference>
<proteinExistence type="predicted"/>
<dbReference type="Gene3D" id="3.40.30.10">
    <property type="entry name" value="Glutaredoxin"/>
    <property type="match status" value="1"/>
</dbReference>
<name>A0A3B1C163_9ZZZZ</name>